<reference evidence="1 2" key="1">
    <citation type="submission" date="2020-04" db="EMBL/GenBank/DDBJ databases">
        <authorList>
            <person name="Laetsch R D."/>
            <person name="Stevens L."/>
            <person name="Kumar S."/>
            <person name="Blaxter L. M."/>
        </authorList>
    </citation>
    <scope>NUCLEOTIDE SEQUENCE [LARGE SCALE GENOMIC DNA]</scope>
</reference>
<evidence type="ECO:0000313" key="2">
    <source>
        <dbReference type="Proteomes" id="UP000494206"/>
    </source>
</evidence>
<dbReference type="OrthoDB" id="5817875at2759"/>
<protein>
    <submittedName>
        <fullName evidence="1">Uncharacterized protein</fullName>
    </submittedName>
</protein>
<evidence type="ECO:0000313" key="1">
    <source>
        <dbReference type="EMBL" id="CAB3404185.1"/>
    </source>
</evidence>
<dbReference type="Proteomes" id="UP000494206">
    <property type="component" value="Unassembled WGS sequence"/>
</dbReference>
<sequence length="113" mass="12833">MDNHNQSGSSSSGADSSFGVLAMPYDEFDITLKDINEEELERTLESFFGAGNVVDGQFYSFAIQNQSTRIECQVSRVGTHFEHVNILGIDSLRKLKLNLDIDWDLDRFKLIRK</sequence>
<gene>
    <name evidence="1" type="ORF">CBOVIS_LOCUS6560</name>
</gene>
<keyword evidence="2" id="KW-1185">Reference proteome</keyword>
<comment type="caution">
    <text evidence="1">The sequence shown here is derived from an EMBL/GenBank/DDBJ whole genome shotgun (WGS) entry which is preliminary data.</text>
</comment>
<dbReference type="EMBL" id="CADEPM010000004">
    <property type="protein sequence ID" value="CAB3404185.1"/>
    <property type="molecule type" value="Genomic_DNA"/>
</dbReference>
<organism evidence="1 2">
    <name type="scientific">Caenorhabditis bovis</name>
    <dbReference type="NCBI Taxonomy" id="2654633"/>
    <lineage>
        <taxon>Eukaryota</taxon>
        <taxon>Metazoa</taxon>
        <taxon>Ecdysozoa</taxon>
        <taxon>Nematoda</taxon>
        <taxon>Chromadorea</taxon>
        <taxon>Rhabditida</taxon>
        <taxon>Rhabditina</taxon>
        <taxon>Rhabditomorpha</taxon>
        <taxon>Rhabditoidea</taxon>
        <taxon>Rhabditidae</taxon>
        <taxon>Peloderinae</taxon>
        <taxon>Caenorhabditis</taxon>
    </lineage>
</organism>
<dbReference type="AlphaFoldDB" id="A0A8S1ESG9"/>
<accession>A0A8S1ESG9</accession>
<proteinExistence type="predicted"/>
<name>A0A8S1ESG9_9PELO</name>